<dbReference type="Proteomes" id="UP001303608">
    <property type="component" value="Chromosome"/>
</dbReference>
<organism evidence="1 2">
    <name type="scientific">Streptomyces violaceoruber</name>
    <dbReference type="NCBI Taxonomy" id="1935"/>
    <lineage>
        <taxon>Bacteria</taxon>
        <taxon>Bacillati</taxon>
        <taxon>Actinomycetota</taxon>
        <taxon>Actinomycetes</taxon>
        <taxon>Kitasatosporales</taxon>
        <taxon>Streptomycetaceae</taxon>
        <taxon>Streptomyces</taxon>
        <taxon>Streptomyces violaceoruber group</taxon>
    </lineage>
</organism>
<protein>
    <submittedName>
        <fullName evidence="1">Lamin tail domain-containing protein</fullName>
    </submittedName>
</protein>
<dbReference type="EMBL" id="CP137734">
    <property type="protein sequence ID" value="WOZ03429.1"/>
    <property type="molecule type" value="Genomic_DNA"/>
</dbReference>
<proteinExistence type="predicted"/>
<keyword evidence="2" id="KW-1185">Reference proteome</keyword>
<gene>
    <name evidence="1" type="ORF">R2E43_38895</name>
</gene>
<name>A0ACD4X0Q3_STRVN</name>
<accession>A0ACD4X0Q3</accession>
<sequence>MRSLRWVARAVEGHAATPGAAAPGLAAAVPAQAAEYSSALKIKGMQYDAPGRGPNKYSGGNTKNKYLTIKNYSKTAAVNLKDYTVKDAAGNTCTFKNSHTLQHGDYASQESQRPRRQHHLPRLTNQPERMTGRRIDTQQPAPPPRPGPLQLEANAPGQHAMTAARAPYAREQAILGGWPGERGCSPATAAVAGAHLPVSGWRRRWR</sequence>
<evidence type="ECO:0000313" key="1">
    <source>
        <dbReference type="EMBL" id="WOZ03429.1"/>
    </source>
</evidence>
<evidence type="ECO:0000313" key="2">
    <source>
        <dbReference type="Proteomes" id="UP001303608"/>
    </source>
</evidence>
<reference evidence="1" key="1">
    <citation type="submission" date="2023-10" db="EMBL/GenBank/DDBJ databases">
        <title>The genome sequence of Streptomyces violaceoruber CGMCC 4.1801.</title>
        <authorList>
            <person name="Mo P."/>
        </authorList>
    </citation>
    <scope>NUCLEOTIDE SEQUENCE</scope>
    <source>
        <strain evidence="1">CGMCC 4.1801</strain>
    </source>
</reference>